<dbReference type="AlphaFoldDB" id="A0A1E3W7C9"/>
<reference evidence="2 3" key="1">
    <citation type="journal article" date="2016" name="Environ. Microbiol.">
        <title>New Methyloceanibacter diversity from North Sea sediments includes methanotroph containing solely the soluble methane monooxygenase.</title>
        <authorList>
            <person name="Vekeman B."/>
            <person name="Kerckhof F.M."/>
            <person name="Cremers G."/>
            <person name="de Vos P."/>
            <person name="Vandamme P."/>
            <person name="Boon N."/>
            <person name="Op den Camp H.J."/>
            <person name="Heylen K."/>
        </authorList>
    </citation>
    <scope>NUCLEOTIDE SEQUENCE [LARGE SCALE GENOMIC DNA]</scope>
    <source>
        <strain evidence="2 3">R-67175</strain>
    </source>
</reference>
<dbReference type="OrthoDB" id="8193702at2"/>
<name>A0A1E3W7C9_9HYPH</name>
<sequence>MLNSQALDDVAVAPAAAHSTVAQPVYDIEIVAETDAMRARLAAVYRDGFATPFQTPEWISAWYATVGIKREAEPLLVFVTEHATGQAVMTLPLVRHRSDGLDVIDFADLGVTDYNAPILGPAAPASPEDFRALWERIVKALPKADLVQLRKMPATIDGHPNPLVLLRGVSPSHSPGFSVRLPDEWDGYLQTLGKKFRKELGRSLRLFEKEGATAFNRIDTVSEAHSVLAVMNAQQRARLDEMGYAYVLEEDAYHAFYDGLASEGLSSGSTVLTTLTCDGAIVAALLGVTNGKSFAMVRLSHAGGDWMKIGPGRLVIERTMHALHATGCRHFDFSLGDYPYKSGFGVTPSPLLDFVAARSWRGRMKAARDLTKAAVKRGLKACGVSLVPQSVKDRYRRYHAAS</sequence>
<proteinExistence type="predicted"/>
<accession>A0A1E3W7C9</accession>
<keyword evidence="3" id="KW-1185">Reference proteome</keyword>
<feature type="domain" description="BioF2-like acetyltransferase" evidence="1">
    <location>
        <begin position="194"/>
        <end position="342"/>
    </location>
</feature>
<organism evidence="2 3">
    <name type="scientific">Methyloceanibacter superfactus</name>
    <dbReference type="NCBI Taxonomy" id="1774969"/>
    <lineage>
        <taxon>Bacteria</taxon>
        <taxon>Pseudomonadati</taxon>
        <taxon>Pseudomonadota</taxon>
        <taxon>Alphaproteobacteria</taxon>
        <taxon>Hyphomicrobiales</taxon>
        <taxon>Hyphomicrobiaceae</taxon>
        <taxon>Methyloceanibacter</taxon>
    </lineage>
</organism>
<comment type="caution">
    <text evidence="2">The sequence shown here is derived from an EMBL/GenBank/DDBJ whole genome shotgun (WGS) entry which is preliminary data.</text>
</comment>
<dbReference type="EMBL" id="LPWF01000010">
    <property type="protein sequence ID" value="ODS01017.1"/>
    <property type="molecule type" value="Genomic_DNA"/>
</dbReference>
<dbReference type="STRING" id="1774969.AUC69_07425"/>
<evidence type="ECO:0000313" key="2">
    <source>
        <dbReference type="EMBL" id="ODS01017.1"/>
    </source>
</evidence>
<dbReference type="SUPFAM" id="SSF55729">
    <property type="entry name" value="Acyl-CoA N-acyltransferases (Nat)"/>
    <property type="match status" value="1"/>
</dbReference>
<dbReference type="Proteomes" id="UP000094472">
    <property type="component" value="Unassembled WGS sequence"/>
</dbReference>
<evidence type="ECO:0000313" key="3">
    <source>
        <dbReference type="Proteomes" id="UP000094472"/>
    </source>
</evidence>
<dbReference type="Pfam" id="PF13480">
    <property type="entry name" value="Acetyltransf_6"/>
    <property type="match status" value="1"/>
</dbReference>
<dbReference type="Gene3D" id="3.40.630.30">
    <property type="match status" value="1"/>
</dbReference>
<evidence type="ECO:0000259" key="1">
    <source>
        <dbReference type="Pfam" id="PF13480"/>
    </source>
</evidence>
<protein>
    <recommendedName>
        <fullName evidence="1">BioF2-like acetyltransferase domain-containing protein</fullName>
    </recommendedName>
</protein>
<dbReference type="RefSeq" id="WP_069440927.1">
    <property type="nucleotide sequence ID" value="NZ_LPWF01000010.1"/>
</dbReference>
<dbReference type="InterPro" id="IPR038740">
    <property type="entry name" value="BioF2-like_GNAT_dom"/>
</dbReference>
<dbReference type="InterPro" id="IPR016181">
    <property type="entry name" value="Acyl_CoA_acyltransferase"/>
</dbReference>
<gene>
    <name evidence="2" type="ORF">AUC69_07425</name>
</gene>